<dbReference type="Proteomes" id="UP000280188">
    <property type="component" value="Chromosome"/>
</dbReference>
<dbReference type="EMBL" id="AP018795">
    <property type="protein sequence ID" value="BBF65568.1"/>
    <property type="molecule type" value="Genomic_DNA"/>
</dbReference>
<name>A0A2Z6IIP8_ACIFI</name>
<proteinExistence type="predicted"/>
<gene>
    <name evidence="2" type="ORF">AFERRID_17860</name>
</gene>
<feature type="region of interest" description="Disordered" evidence="1">
    <location>
        <begin position="115"/>
        <end position="135"/>
    </location>
</feature>
<sequence length="135" mass="15269">MTDSEEMLFEWDEWKARAVAQGVPEDLAQLGRRIMRDAYMQRWPEDVLSDCGWDDDGFAMLALARAKPAETRRDWERLYARHHRRPACPVETDLHRSDKAIVSAPVPLLIRHPEAGSASASVLTPTDASGADARR</sequence>
<protein>
    <submittedName>
        <fullName evidence="2">Uncharacterized protein</fullName>
    </submittedName>
</protein>
<accession>A0A2Z6IIP8</accession>
<organism evidence="2 3">
    <name type="scientific">Acidithiobacillus ferridurans</name>
    <dbReference type="NCBI Taxonomy" id="1232575"/>
    <lineage>
        <taxon>Bacteria</taxon>
        <taxon>Pseudomonadati</taxon>
        <taxon>Pseudomonadota</taxon>
        <taxon>Acidithiobacillia</taxon>
        <taxon>Acidithiobacillales</taxon>
        <taxon>Acidithiobacillaceae</taxon>
        <taxon>Acidithiobacillus</taxon>
    </lineage>
</organism>
<feature type="compositionally biased region" description="Polar residues" evidence="1">
    <location>
        <begin position="118"/>
        <end position="127"/>
    </location>
</feature>
<evidence type="ECO:0000313" key="3">
    <source>
        <dbReference type="Proteomes" id="UP000280188"/>
    </source>
</evidence>
<evidence type="ECO:0000256" key="1">
    <source>
        <dbReference type="SAM" id="MobiDB-lite"/>
    </source>
</evidence>
<evidence type="ECO:0000313" key="2">
    <source>
        <dbReference type="EMBL" id="BBF65568.1"/>
    </source>
</evidence>
<dbReference type="AlphaFoldDB" id="A0A2Z6IIP8"/>
<reference evidence="2 3" key="1">
    <citation type="journal article" date="2018" name="Microbiol. Resour. Announc.">
        <title>Complete Genome Sequence of Acidithiobacillus ferridurans JCM 18981.</title>
        <authorList>
            <person name="Miyauchi T."/>
            <person name="Kouzuma A."/>
            <person name="Abe T."/>
            <person name="Watanabe K."/>
        </authorList>
    </citation>
    <scope>NUCLEOTIDE SEQUENCE [LARGE SCALE GENOMIC DNA]</scope>
    <source>
        <strain evidence="3">ATCC 33020 / DSM 29468 / JCM 18981 / 11Fe</strain>
    </source>
</reference>
<dbReference type="RefSeq" id="WP_225981928.1">
    <property type="nucleotide sequence ID" value="NZ_AP018795.1"/>
</dbReference>
<keyword evidence="3" id="KW-1185">Reference proteome</keyword>
<dbReference type="KEGG" id="afj:AFERRID_17860"/>